<sequence length="314" mass="36655">MNTETKVEDLTASDDIEFKKKFYLILKSSLSGDEAAHKVLAERVSDDAKSKVVDIIVRSSIQEPTYSKFYGLLSERLCATHSSWVEGYKHVLLDNYTNMNTFEPAQLRIIGKLWGHIFAADYLGFELFENFRMNEEDSSPATRIFLKFLFQELVAELGINELQARLNEDYIKPFLKNLFPEEDLDDMRYSINYFTSIGLGVLTKRMRDDVSSIEEQEKKVREAERLKEEESRPEGPSDTWRSRKPLPSQENKYSKTSAKDRRFSRRDGGNSRKSVGKRSRTPPRSRYNSNTKSDRKPRSRTPPRRRNRSRSPRR</sequence>
<dbReference type="GO" id="GO:0003723">
    <property type="term" value="F:RNA binding"/>
    <property type="evidence" value="ECO:0007669"/>
    <property type="project" value="TreeGrafter"/>
</dbReference>
<dbReference type="InterPro" id="IPR003891">
    <property type="entry name" value="Initiation_fac_eIF4g_MI"/>
</dbReference>
<accession>A0A0W0DA62</accession>
<evidence type="ECO:0000256" key="6">
    <source>
        <dbReference type="SAM" id="MobiDB-lite"/>
    </source>
</evidence>
<dbReference type="PANTHER" id="PTHR18034">
    <property type="entry name" value="CELL CYCLE CONTROL PROTEIN CWF22-RELATED"/>
    <property type="match status" value="1"/>
</dbReference>
<organism evidence="8 9">
    <name type="scientific">Candida glabrata</name>
    <name type="common">Yeast</name>
    <name type="synonym">Torulopsis glabrata</name>
    <dbReference type="NCBI Taxonomy" id="5478"/>
    <lineage>
        <taxon>Eukaryota</taxon>
        <taxon>Fungi</taxon>
        <taxon>Dikarya</taxon>
        <taxon>Ascomycota</taxon>
        <taxon>Saccharomycotina</taxon>
        <taxon>Saccharomycetes</taxon>
        <taxon>Saccharomycetales</taxon>
        <taxon>Saccharomycetaceae</taxon>
        <taxon>Nakaseomyces</taxon>
    </lineage>
</organism>
<protein>
    <recommendedName>
        <fullName evidence="5">Pre-mRNA-splicing factor CWC22</fullName>
    </recommendedName>
</protein>
<dbReference type="SMART" id="SM00544">
    <property type="entry name" value="MA3"/>
    <property type="match status" value="1"/>
</dbReference>
<comment type="subcellular location">
    <subcellularLocation>
        <location evidence="1">Nucleus</location>
    </subcellularLocation>
</comment>
<dbReference type="VEuPathDB" id="FungiDB:GVI51_G00231"/>
<dbReference type="GO" id="GO:0000398">
    <property type="term" value="P:mRNA splicing, via spliceosome"/>
    <property type="evidence" value="ECO:0007669"/>
    <property type="project" value="TreeGrafter"/>
</dbReference>
<name>A0A0W0DA62_CANGB</name>
<keyword evidence="4" id="KW-0539">Nucleus</keyword>
<dbReference type="VEuPathDB" id="FungiDB:GWK60_G00231"/>
<dbReference type="PROSITE" id="PS51366">
    <property type="entry name" value="MI"/>
    <property type="match status" value="1"/>
</dbReference>
<feature type="compositionally biased region" description="Basic residues" evidence="6">
    <location>
        <begin position="274"/>
        <end position="283"/>
    </location>
</feature>
<evidence type="ECO:0000256" key="4">
    <source>
        <dbReference type="ARBA" id="ARBA00023242"/>
    </source>
</evidence>
<dbReference type="Pfam" id="PF02847">
    <property type="entry name" value="MA3"/>
    <property type="match status" value="1"/>
</dbReference>
<feature type="compositionally biased region" description="Basic residues" evidence="6">
    <location>
        <begin position="295"/>
        <end position="314"/>
    </location>
</feature>
<evidence type="ECO:0000259" key="7">
    <source>
        <dbReference type="PROSITE" id="PS51366"/>
    </source>
</evidence>
<feature type="region of interest" description="Disordered" evidence="6">
    <location>
        <begin position="211"/>
        <end position="314"/>
    </location>
</feature>
<evidence type="ECO:0000256" key="1">
    <source>
        <dbReference type="ARBA" id="ARBA00004123"/>
    </source>
</evidence>
<feature type="compositionally biased region" description="Basic and acidic residues" evidence="6">
    <location>
        <begin position="211"/>
        <end position="235"/>
    </location>
</feature>
<keyword evidence="3" id="KW-0508">mRNA splicing</keyword>
<evidence type="ECO:0000313" key="8">
    <source>
        <dbReference type="EMBL" id="KTB08445.1"/>
    </source>
</evidence>
<dbReference type="EMBL" id="LLZZ01000105">
    <property type="protein sequence ID" value="KTB08445.1"/>
    <property type="molecule type" value="Genomic_DNA"/>
</dbReference>
<dbReference type="VEuPathDB" id="FungiDB:CAGL0G00330g"/>
<dbReference type="Proteomes" id="UP000054886">
    <property type="component" value="Unassembled WGS sequence"/>
</dbReference>
<feature type="domain" description="MI" evidence="7">
    <location>
        <begin position="17"/>
        <end position="133"/>
    </location>
</feature>
<keyword evidence="2" id="KW-0507">mRNA processing</keyword>
<dbReference type="PhylomeDB" id="A0A0W0DA62"/>
<evidence type="ECO:0000313" key="9">
    <source>
        <dbReference type="Proteomes" id="UP000054886"/>
    </source>
</evidence>
<dbReference type="PANTHER" id="PTHR18034:SF3">
    <property type="entry name" value="PRE-MRNA-SPLICING FACTOR CWC22 HOMOLOG"/>
    <property type="match status" value="1"/>
</dbReference>
<proteinExistence type="predicted"/>
<evidence type="ECO:0000256" key="5">
    <source>
        <dbReference type="ARBA" id="ARBA00040804"/>
    </source>
</evidence>
<evidence type="ECO:0000256" key="2">
    <source>
        <dbReference type="ARBA" id="ARBA00022664"/>
    </source>
</evidence>
<dbReference type="AlphaFoldDB" id="A0A0W0DA62"/>
<gene>
    <name evidence="8" type="ORF">AO440_001499</name>
</gene>
<comment type="caution">
    <text evidence="8">The sequence shown here is derived from an EMBL/GenBank/DDBJ whole genome shotgun (WGS) entry which is preliminary data.</text>
</comment>
<dbReference type="OrthoDB" id="3938623at2759"/>
<reference evidence="8 9" key="1">
    <citation type="submission" date="2015-10" db="EMBL/GenBank/DDBJ databases">
        <title>Draft genomes sequences of Candida glabrata isolates 1A, 1B, 2A, 2B, 3A and 3B.</title>
        <authorList>
            <person name="Haavelsrud O.E."/>
            <person name="Gaustad P."/>
        </authorList>
    </citation>
    <scope>NUCLEOTIDE SEQUENCE [LARGE SCALE GENOMIC DNA]</scope>
    <source>
        <strain evidence="8">910700640</strain>
    </source>
</reference>
<dbReference type="InterPro" id="IPR050781">
    <property type="entry name" value="CWC22_splicing_factor"/>
</dbReference>
<feature type="compositionally biased region" description="Basic and acidic residues" evidence="6">
    <location>
        <begin position="257"/>
        <end position="270"/>
    </location>
</feature>
<evidence type="ECO:0000256" key="3">
    <source>
        <dbReference type="ARBA" id="ARBA00023187"/>
    </source>
</evidence>
<dbReference type="GO" id="GO:0071013">
    <property type="term" value="C:catalytic step 2 spliceosome"/>
    <property type="evidence" value="ECO:0007669"/>
    <property type="project" value="TreeGrafter"/>
</dbReference>
<dbReference type="VEuPathDB" id="FungiDB:GW608_G00231"/>
<dbReference type="VEuPathDB" id="FungiDB:B1J91_G00330g"/>